<dbReference type="InterPro" id="IPR045864">
    <property type="entry name" value="aa-tRNA-synth_II/BPL/LPL"/>
</dbReference>
<name>A0A3B0S2P6_9ZZZZ</name>
<evidence type="ECO:0000259" key="1">
    <source>
        <dbReference type="PROSITE" id="PS51733"/>
    </source>
</evidence>
<dbReference type="AlphaFoldDB" id="A0A3B0S2P6"/>
<dbReference type="Gene3D" id="3.30.930.10">
    <property type="entry name" value="Bira Bifunctional Protein, Domain 2"/>
    <property type="match status" value="1"/>
</dbReference>
<sequence>MTIRLLDFGQVGSLRSLAIFHGVGYAMREDTPDTITITRPSDPFVSIGHHQDAKTEVDLDYCNQAGVPVYRREIGGGAVYLDEGQTFWHTIFHQSRVPTRLADVYTQFLAGPVLALNRMGIPAVHRPVNDIQVGGRKIGGTGAATVGESMIVAGSLMFDFNYELMVRVLRVPSEKFRDKMYSTMREYLTTINRQLGDDAPSREDGVRLLLECFSETLGTELVLDEPRPDELAAIAEQEERIASADWLHLDGLPASGDIVKIAEGVNVIEGVHKAPGGLVRATVAVRDGVVDGLVLSGDFFMEPAEALGELQDALVGVRHEPDPVLGVVKDRLVNVDAPGLDAADIVAAVMAVPQE</sequence>
<proteinExistence type="predicted"/>
<keyword evidence="2" id="KW-0436">Ligase</keyword>
<dbReference type="Pfam" id="PF21948">
    <property type="entry name" value="LplA-B_cat"/>
    <property type="match status" value="1"/>
</dbReference>
<dbReference type="UniPathway" id="UPA00537">
    <property type="reaction ID" value="UER00594"/>
</dbReference>
<protein>
    <submittedName>
        <fullName evidence="2">Lipoate-protein ligase A</fullName>
    </submittedName>
</protein>
<dbReference type="PANTHER" id="PTHR43679">
    <property type="entry name" value="OCTANOYLTRANSFERASE LIPM-RELATED"/>
    <property type="match status" value="1"/>
</dbReference>
<accession>A0A3B0S2P6</accession>
<dbReference type="SUPFAM" id="SSF55681">
    <property type="entry name" value="Class II aaRS and biotin synthetases"/>
    <property type="match status" value="1"/>
</dbReference>
<dbReference type="InterPro" id="IPR004143">
    <property type="entry name" value="BPL_LPL_catalytic"/>
</dbReference>
<evidence type="ECO:0000313" key="2">
    <source>
        <dbReference type="EMBL" id="VAV95126.1"/>
    </source>
</evidence>
<organism evidence="2">
    <name type="scientific">hydrothermal vent metagenome</name>
    <dbReference type="NCBI Taxonomy" id="652676"/>
    <lineage>
        <taxon>unclassified sequences</taxon>
        <taxon>metagenomes</taxon>
        <taxon>ecological metagenomes</taxon>
    </lineage>
</organism>
<dbReference type="PANTHER" id="PTHR43679:SF2">
    <property type="entry name" value="OCTANOYL-[GCVH]:PROTEIN N-OCTANOYLTRANSFERASE"/>
    <property type="match status" value="1"/>
</dbReference>
<reference evidence="2" key="1">
    <citation type="submission" date="2018-06" db="EMBL/GenBank/DDBJ databases">
        <authorList>
            <person name="Zhirakovskaya E."/>
        </authorList>
    </citation>
    <scope>NUCLEOTIDE SEQUENCE</scope>
</reference>
<dbReference type="GO" id="GO:0016874">
    <property type="term" value="F:ligase activity"/>
    <property type="evidence" value="ECO:0007669"/>
    <property type="project" value="UniProtKB-KW"/>
</dbReference>
<dbReference type="SUPFAM" id="SSF82649">
    <property type="entry name" value="SufE/NifU"/>
    <property type="match status" value="1"/>
</dbReference>
<dbReference type="Gene3D" id="3.30.390.50">
    <property type="entry name" value="CO dehydrogenase flavoprotein, C-terminal domain"/>
    <property type="match status" value="1"/>
</dbReference>
<dbReference type="EMBL" id="UOEK01000070">
    <property type="protein sequence ID" value="VAV95126.1"/>
    <property type="molecule type" value="Genomic_DNA"/>
</dbReference>
<gene>
    <name evidence="2" type="ORF">MNBD_ACTINO02-591</name>
</gene>
<dbReference type="InterPro" id="IPR050664">
    <property type="entry name" value="Octanoyltrans_LipM/LipL"/>
</dbReference>
<dbReference type="PROSITE" id="PS51733">
    <property type="entry name" value="BPL_LPL_CATALYTIC"/>
    <property type="match status" value="1"/>
</dbReference>
<feature type="domain" description="BPL/LPL catalytic" evidence="1">
    <location>
        <begin position="29"/>
        <end position="221"/>
    </location>
</feature>